<dbReference type="Proteomes" id="UP000017836">
    <property type="component" value="Unassembled WGS sequence"/>
</dbReference>
<dbReference type="EMBL" id="KI393208">
    <property type="protein sequence ID" value="ERN08883.1"/>
    <property type="molecule type" value="Genomic_DNA"/>
</dbReference>
<name>W1PLH0_AMBTC</name>
<sequence>MLLQHLISIRPSSHKSTWAFITHTLNKPYRLLTEYELSSLTYPWVFITHNTRSNSLMLLGSFIVLMPVSLNGSKAFINSPTCSLTCLS</sequence>
<evidence type="ECO:0000313" key="2">
    <source>
        <dbReference type="Proteomes" id="UP000017836"/>
    </source>
</evidence>
<dbReference type="HOGENOM" id="CLU_170596_0_0_1"/>
<protein>
    <submittedName>
        <fullName evidence="1">Uncharacterized protein</fullName>
    </submittedName>
</protein>
<dbReference type="Gramene" id="ERN08883">
    <property type="protein sequence ID" value="ERN08883"/>
    <property type="gene ID" value="AMTR_s00015p00212450"/>
</dbReference>
<organism evidence="1 2">
    <name type="scientific">Amborella trichopoda</name>
    <dbReference type="NCBI Taxonomy" id="13333"/>
    <lineage>
        <taxon>Eukaryota</taxon>
        <taxon>Viridiplantae</taxon>
        <taxon>Streptophyta</taxon>
        <taxon>Embryophyta</taxon>
        <taxon>Tracheophyta</taxon>
        <taxon>Spermatophyta</taxon>
        <taxon>Magnoliopsida</taxon>
        <taxon>Amborellales</taxon>
        <taxon>Amborellaceae</taxon>
        <taxon>Amborella</taxon>
    </lineage>
</organism>
<evidence type="ECO:0000313" key="1">
    <source>
        <dbReference type="EMBL" id="ERN08883.1"/>
    </source>
</evidence>
<gene>
    <name evidence="1" type="ORF">AMTR_s00015p00212450</name>
</gene>
<proteinExistence type="predicted"/>
<reference evidence="2" key="1">
    <citation type="journal article" date="2013" name="Science">
        <title>The Amborella genome and the evolution of flowering plants.</title>
        <authorList>
            <consortium name="Amborella Genome Project"/>
        </authorList>
    </citation>
    <scope>NUCLEOTIDE SEQUENCE [LARGE SCALE GENOMIC DNA]</scope>
</reference>
<accession>W1PLH0</accession>
<keyword evidence="2" id="KW-1185">Reference proteome</keyword>
<dbReference type="AlphaFoldDB" id="W1PLH0"/>